<feature type="transmembrane region" description="Helical" evidence="1">
    <location>
        <begin position="76"/>
        <end position="95"/>
    </location>
</feature>
<accession>A0A844QGQ8</accession>
<proteinExistence type="predicted"/>
<keyword evidence="3" id="KW-1185">Reference proteome</keyword>
<sequence length="158" mass="17379">MLARILQFLSIILIAIYMVPQAAHLIEYPGKIIMDREAYFAVQQIYAGWSYAAFVLFGALAATLALAFFSRTQTLPALLASLAFVLMAAVLIVFLTRVAPMNAVTEQWTILPQAWRPVRAQWENGHAINAVITFLALLSATLAALVWKPDASLQRGSS</sequence>
<dbReference type="EMBL" id="WPHG01000002">
    <property type="protein sequence ID" value="MVA97238.1"/>
    <property type="molecule type" value="Genomic_DNA"/>
</dbReference>
<dbReference type="AlphaFoldDB" id="A0A844QGQ8"/>
<reference evidence="2 3" key="1">
    <citation type="submission" date="2019-12" db="EMBL/GenBank/DDBJ databases">
        <title>Nitratireductor arenosus sp. nov., Isolated from sea sand, Jeju island, South Korea.</title>
        <authorList>
            <person name="Kim W."/>
        </authorList>
    </citation>
    <scope>NUCLEOTIDE SEQUENCE [LARGE SCALE GENOMIC DNA]</scope>
    <source>
        <strain evidence="2 3">CAU 1489</strain>
    </source>
</reference>
<dbReference type="Proteomes" id="UP000463224">
    <property type="component" value="Unassembled WGS sequence"/>
</dbReference>
<comment type="caution">
    <text evidence="2">The sequence shown here is derived from an EMBL/GenBank/DDBJ whole genome shotgun (WGS) entry which is preliminary data.</text>
</comment>
<keyword evidence="1" id="KW-0472">Membrane</keyword>
<dbReference type="RefSeq" id="WP_156712215.1">
    <property type="nucleotide sequence ID" value="NZ_WPHG01000002.1"/>
</dbReference>
<protein>
    <submittedName>
        <fullName evidence="2">DUF1772 domain-containing protein</fullName>
    </submittedName>
</protein>
<evidence type="ECO:0000313" key="2">
    <source>
        <dbReference type="EMBL" id="MVA97238.1"/>
    </source>
</evidence>
<gene>
    <name evidence="2" type="ORF">GN330_08260</name>
</gene>
<keyword evidence="1" id="KW-0812">Transmembrane</keyword>
<name>A0A844QGQ8_9HYPH</name>
<keyword evidence="1" id="KW-1133">Transmembrane helix</keyword>
<feature type="transmembrane region" description="Helical" evidence="1">
    <location>
        <begin position="127"/>
        <end position="147"/>
    </location>
</feature>
<feature type="transmembrane region" description="Helical" evidence="1">
    <location>
        <begin position="49"/>
        <end position="69"/>
    </location>
</feature>
<evidence type="ECO:0000256" key="1">
    <source>
        <dbReference type="SAM" id="Phobius"/>
    </source>
</evidence>
<organism evidence="2 3">
    <name type="scientific">Nitratireductor arenosus</name>
    <dbReference type="NCBI Taxonomy" id="2682096"/>
    <lineage>
        <taxon>Bacteria</taxon>
        <taxon>Pseudomonadati</taxon>
        <taxon>Pseudomonadota</taxon>
        <taxon>Alphaproteobacteria</taxon>
        <taxon>Hyphomicrobiales</taxon>
        <taxon>Phyllobacteriaceae</taxon>
        <taxon>Nitratireductor</taxon>
    </lineage>
</organism>
<evidence type="ECO:0000313" key="3">
    <source>
        <dbReference type="Proteomes" id="UP000463224"/>
    </source>
</evidence>